<evidence type="ECO:0000313" key="1">
    <source>
        <dbReference type="EMBL" id="GMR50041.1"/>
    </source>
</evidence>
<name>A0AAN5I3Z7_9BILA</name>
<feature type="non-terminal residue" evidence="1">
    <location>
        <position position="1"/>
    </location>
</feature>
<dbReference type="AlphaFoldDB" id="A0AAN5I3Z7"/>
<proteinExistence type="predicted"/>
<comment type="caution">
    <text evidence="1">The sequence shown here is derived from an EMBL/GenBank/DDBJ whole genome shotgun (WGS) entry which is preliminary data.</text>
</comment>
<accession>A0AAN5I3Z7</accession>
<feature type="non-terminal residue" evidence="1">
    <location>
        <position position="65"/>
    </location>
</feature>
<evidence type="ECO:0000313" key="2">
    <source>
        <dbReference type="Proteomes" id="UP001328107"/>
    </source>
</evidence>
<reference evidence="2" key="1">
    <citation type="submission" date="2022-10" db="EMBL/GenBank/DDBJ databases">
        <title>Genome assembly of Pristionchus species.</title>
        <authorList>
            <person name="Yoshida K."/>
            <person name="Sommer R.J."/>
        </authorList>
    </citation>
    <scope>NUCLEOTIDE SEQUENCE [LARGE SCALE GENOMIC DNA]</scope>
    <source>
        <strain evidence="2">RS5460</strain>
    </source>
</reference>
<dbReference type="Proteomes" id="UP001328107">
    <property type="component" value="Unassembled WGS sequence"/>
</dbReference>
<dbReference type="EMBL" id="BTRK01000004">
    <property type="protein sequence ID" value="GMR50041.1"/>
    <property type="molecule type" value="Genomic_DNA"/>
</dbReference>
<organism evidence="1 2">
    <name type="scientific">Pristionchus mayeri</name>
    <dbReference type="NCBI Taxonomy" id="1317129"/>
    <lineage>
        <taxon>Eukaryota</taxon>
        <taxon>Metazoa</taxon>
        <taxon>Ecdysozoa</taxon>
        <taxon>Nematoda</taxon>
        <taxon>Chromadorea</taxon>
        <taxon>Rhabditida</taxon>
        <taxon>Rhabditina</taxon>
        <taxon>Diplogasteromorpha</taxon>
        <taxon>Diplogasteroidea</taxon>
        <taxon>Neodiplogasteridae</taxon>
        <taxon>Pristionchus</taxon>
    </lineage>
</organism>
<protein>
    <submittedName>
        <fullName evidence="1">Uncharacterized protein</fullName>
    </submittedName>
</protein>
<sequence>ITLISSVLFLTLDFLHHLNRPGYSTSKASMEVLRTIAAVGIVASSWLHGVILEVNFGTLPLELRR</sequence>
<keyword evidence="2" id="KW-1185">Reference proteome</keyword>
<gene>
    <name evidence="1" type="ORF">PMAYCL1PPCAC_20236</name>
</gene>